<dbReference type="WBParaSite" id="jg12443">
    <property type="protein sequence ID" value="jg12443"/>
    <property type="gene ID" value="jg12443"/>
</dbReference>
<name>A0A915CV11_9BILA</name>
<dbReference type="Gene3D" id="3.20.20.140">
    <property type="entry name" value="Metal-dependent hydrolases"/>
    <property type="match status" value="1"/>
</dbReference>
<dbReference type="Proteomes" id="UP000887574">
    <property type="component" value="Unplaced"/>
</dbReference>
<sequence length="93" mass="10218">MFEALEHSKELGHTVVSYLRTKNGCSLEKRLIQKHKGLSAAQIYVQARPAKLEAEQIHRVCVLSQLLNAPFSVLSATSSEASQALRMAAKKGL</sequence>
<organism evidence="1 2">
    <name type="scientific">Ditylenchus dipsaci</name>
    <dbReference type="NCBI Taxonomy" id="166011"/>
    <lineage>
        <taxon>Eukaryota</taxon>
        <taxon>Metazoa</taxon>
        <taxon>Ecdysozoa</taxon>
        <taxon>Nematoda</taxon>
        <taxon>Chromadorea</taxon>
        <taxon>Rhabditida</taxon>
        <taxon>Tylenchina</taxon>
        <taxon>Tylenchomorpha</taxon>
        <taxon>Sphaerularioidea</taxon>
        <taxon>Anguinidae</taxon>
        <taxon>Anguininae</taxon>
        <taxon>Ditylenchus</taxon>
    </lineage>
</organism>
<proteinExistence type="predicted"/>
<keyword evidence="1" id="KW-1185">Reference proteome</keyword>
<evidence type="ECO:0000313" key="1">
    <source>
        <dbReference type="Proteomes" id="UP000887574"/>
    </source>
</evidence>
<dbReference type="InterPro" id="IPR032466">
    <property type="entry name" value="Metal_Hydrolase"/>
</dbReference>
<accession>A0A915CV11</accession>
<protein>
    <submittedName>
        <fullName evidence="2">Uncharacterized protein</fullName>
    </submittedName>
</protein>
<dbReference type="SUPFAM" id="SSF51556">
    <property type="entry name" value="Metallo-dependent hydrolases"/>
    <property type="match status" value="1"/>
</dbReference>
<dbReference type="AlphaFoldDB" id="A0A915CV11"/>
<reference evidence="2" key="1">
    <citation type="submission" date="2022-11" db="UniProtKB">
        <authorList>
            <consortium name="WormBaseParasite"/>
        </authorList>
    </citation>
    <scope>IDENTIFICATION</scope>
</reference>
<evidence type="ECO:0000313" key="2">
    <source>
        <dbReference type="WBParaSite" id="jg12443"/>
    </source>
</evidence>